<dbReference type="InterPro" id="IPR004360">
    <property type="entry name" value="Glyas_Fos-R_dOase_dom"/>
</dbReference>
<dbReference type="OrthoDB" id="9798201at2"/>
<evidence type="ECO:0000313" key="2">
    <source>
        <dbReference type="EMBL" id="QCK16589.1"/>
    </source>
</evidence>
<dbReference type="EMBL" id="CP028923">
    <property type="protein sequence ID" value="QCK16589.1"/>
    <property type="molecule type" value="Genomic_DNA"/>
</dbReference>
<dbReference type="SUPFAM" id="SSF54593">
    <property type="entry name" value="Glyoxalase/Bleomycin resistance protein/Dihydroxybiphenyl dioxygenase"/>
    <property type="match status" value="1"/>
</dbReference>
<organism evidence="2 3">
    <name type="scientific">Mangrovivirga cuniculi</name>
    <dbReference type="NCBI Taxonomy" id="2715131"/>
    <lineage>
        <taxon>Bacteria</taxon>
        <taxon>Pseudomonadati</taxon>
        <taxon>Bacteroidota</taxon>
        <taxon>Cytophagia</taxon>
        <taxon>Cytophagales</taxon>
        <taxon>Mangrovivirgaceae</taxon>
        <taxon>Mangrovivirga</taxon>
    </lineage>
</organism>
<dbReference type="PROSITE" id="PS51819">
    <property type="entry name" value="VOC"/>
    <property type="match status" value="1"/>
</dbReference>
<name>A0A4D7JL35_9BACT</name>
<keyword evidence="3" id="KW-1185">Reference proteome</keyword>
<protein>
    <submittedName>
        <fullName evidence="2">Glyoxalase</fullName>
    </submittedName>
</protein>
<dbReference type="AlphaFoldDB" id="A0A4D7JL35"/>
<dbReference type="Pfam" id="PF00903">
    <property type="entry name" value="Glyoxalase"/>
    <property type="match status" value="1"/>
</dbReference>
<evidence type="ECO:0000313" key="3">
    <source>
        <dbReference type="Proteomes" id="UP000298616"/>
    </source>
</evidence>
<accession>A0A4D7JL35</accession>
<reference evidence="2 3" key="1">
    <citation type="submission" date="2018-04" db="EMBL/GenBank/DDBJ databases">
        <title>Complete genome uncultured novel isolate.</title>
        <authorList>
            <person name="Merlino G."/>
        </authorList>
    </citation>
    <scope>NUCLEOTIDE SEQUENCE [LARGE SCALE GENOMIC DNA]</scope>
    <source>
        <strain evidence="3">R1DC9</strain>
    </source>
</reference>
<evidence type="ECO:0000259" key="1">
    <source>
        <dbReference type="PROSITE" id="PS51819"/>
    </source>
</evidence>
<dbReference type="InterPro" id="IPR037523">
    <property type="entry name" value="VOC_core"/>
</dbReference>
<dbReference type="RefSeq" id="WP_137092180.1">
    <property type="nucleotide sequence ID" value="NZ_CP028923.1"/>
</dbReference>
<dbReference type="KEGG" id="fpf:DCC35_18575"/>
<dbReference type="Proteomes" id="UP000298616">
    <property type="component" value="Chromosome"/>
</dbReference>
<dbReference type="InterPro" id="IPR029068">
    <property type="entry name" value="Glyas_Bleomycin-R_OHBP_Dase"/>
</dbReference>
<sequence length="122" mass="14302">MDKYRFSHCSTIIPVTNMESSLFFYTDKLNFNIEFTWENPVSYAILSAGDNINIHLSLREGQTKEIPSPVLYIFISNIDNFYNELKEKKLHFHNPLGNRDYKMRDFDVVDPDQNIITFGEGI</sequence>
<proteinExistence type="predicted"/>
<gene>
    <name evidence="2" type="ORF">DCC35_18575</name>
</gene>
<dbReference type="Gene3D" id="3.10.180.10">
    <property type="entry name" value="2,3-Dihydroxybiphenyl 1,2-Dioxygenase, domain 1"/>
    <property type="match status" value="1"/>
</dbReference>
<feature type="domain" description="VOC" evidence="1">
    <location>
        <begin position="5"/>
        <end position="121"/>
    </location>
</feature>